<dbReference type="SUPFAM" id="SSF53850">
    <property type="entry name" value="Periplasmic binding protein-like II"/>
    <property type="match status" value="1"/>
</dbReference>
<organism evidence="1 2">
    <name type="scientific">Amycolatopsis rhabdoformis</name>
    <dbReference type="NCBI Taxonomy" id="1448059"/>
    <lineage>
        <taxon>Bacteria</taxon>
        <taxon>Bacillati</taxon>
        <taxon>Actinomycetota</taxon>
        <taxon>Actinomycetes</taxon>
        <taxon>Pseudonocardiales</taxon>
        <taxon>Pseudonocardiaceae</taxon>
        <taxon>Amycolatopsis</taxon>
    </lineage>
</organism>
<evidence type="ECO:0000313" key="2">
    <source>
        <dbReference type="Proteomes" id="UP001330812"/>
    </source>
</evidence>
<gene>
    <name evidence="1" type="ORF">VSH64_07545</name>
</gene>
<reference evidence="1 2" key="1">
    <citation type="journal article" date="2015" name="Int. J. Syst. Evol. Microbiol.">
        <title>Amycolatopsis rhabdoformis sp. nov., an actinomycete isolated from a tropical forest soil.</title>
        <authorList>
            <person name="Souza W.R."/>
            <person name="Silva R.E."/>
            <person name="Goodfellow M."/>
            <person name="Busarakam K."/>
            <person name="Figueiro F.S."/>
            <person name="Ferreira D."/>
            <person name="Rodrigues-Filho E."/>
            <person name="Moraes L.A.B."/>
            <person name="Zucchi T.D."/>
        </authorList>
    </citation>
    <scope>NUCLEOTIDE SEQUENCE [LARGE SCALE GENOMIC DNA]</scope>
    <source>
        <strain evidence="1 2">NCIMB 14900</strain>
    </source>
</reference>
<dbReference type="EMBL" id="CP142149">
    <property type="protein sequence ID" value="WSE31963.1"/>
    <property type="molecule type" value="Genomic_DNA"/>
</dbReference>
<evidence type="ECO:0008006" key="3">
    <source>
        <dbReference type="Google" id="ProtNLM"/>
    </source>
</evidence>
<dbReference type="Gene3D" id="3.40.190.10">
    <property type="entry name" value="Periplasmic binding protein-like II"/>
    <property type="match status" value="1"/>
</dbReference>
<accession>A0ABZ1ICV0</accession>
<dbReference type="Proteomes" id="UP001330812">
    <property type="component" value="Chromosome"/>
</dbReference>
<proteinExistence type="predicted"/>
<sequence>MKGLTWDHPRGYRPLDELARREGGVTWSRQPLEGFESTPIADLAAEYDLLVVDHPGLGAAVEHLVPMEELLGADELAAWRAGTIGASYDSYVLAGRTWALPIDAAAQVSAGTLADPPRTWAEVRELTRDGGVALCLGGPHALLMYFALCVAFGVTPFSEAAESAAELMTELAASADPAVSVRNPIGVLAAMTDGPVRYCPLVYGYTGTPLLSFRDAPSGPAGIGSVLGGTGIAVSRKAPVEEARALVRRLIAADVQTELFPACGGQPADRRVWTSPGFHADTAATLEHAWVRPREPGYLRFQTEGSRILREGVLARDPFVHRRLVKNHEEGRNA</sequence>
<protein>
    <recommendedName>
        <fullName evidence="3">Extracellular solute-binding protein</fullName>
    </recommendedName>
</protein>
<keyword evidence="2" id="KW-1185">Reference proteome</keyword>
<evidence type="ECO:0000313" key="1">
    <source>
        <dbReference type="EMBL" id="WSE31963.1"/>
    </source>
</evidence>
<dbReference type="RefSeq" id="WP_326834771.1">
    <property type="nucleotide sequence ID" value="NZ_CP142149.1"/>
</dbReference>
<name>A0ABZ1ICV0_9PSEU</name>